<keyword evidence="2" id="KW-1185">Reference proteome</keyword>
<gene>
    <name evidence="1" type="ORF">RN001_005635</name>
</gene>
<accession>A0AAN7SAP4</accession>
<organism evidence="1 2">
    <name type="scientific">Aquatica leii</name>
    <dbReference type="NCBI Taxonomy" id="1421715"/>
    <lineage>
        <taxon>Eukaryota</taxon>
        <taxon>Metazoa</taxon>
        <taxon>Ecdysozoa</taxon>
        <taxon>Arthropoda</taxon>
        <taxon>Hexapoda</taxon>
        <taxon>Insecta</taxon>
        <taxon>Pterygota</taxon>
        <taxon>Neoptera</taxon>
        <taxon>Endopterygota</taxon>
        <taxon>Coleoptera</taxon>
        <taxon>Polyphaga</taxon>
        <taxon>Elateriformia</taxon>
        <taxon>Elateroidea</taxon>
        <taxon>Lampyridae</taxon>
        <taxon>Luciolinae</taxon>
        <taxon>Aquatica</taxon>
    </lineage>
</organism>
<evidence type="ECO:0000313" key="1">
    <source>
        <dbReference type="EMBL" id="KAK4882316.1"/>
    </source>
</evidence>
<name>A0AAN7SAP4_9COLE</name>
<reference evidence="2" key="1">
    <citation type="submission" date="2023-01" db="EMBL/GenBank/DDBJ databases">
        <title>Key to firefly adult light organ development and bioluminescence: homeobox transcription factors regulate luciferase expression and transportation to peroxisome.</title>
        <authorList>
            <person name="Fu X."/>
        </authorList>
    </citation>
    <scope>NUCLEOTIDE SEQUENCE [LARGE SCALE GENOMIC DNA]</scope>
</reference>
<evidence type="ECO:0000313" key="2">
    <source>
        <dbReference type="Proteomes" id="UP001353858"/>
    </source>
</evidence>
<sequence>MATNEKLTAVQVDIKTCKLMCYYCNRIVKNPLTCSVCPNYHYHPSCAEAAKVFIAQNTIKCNTSQQDLNTKEFSTRILLKTIIVKKDILIKKLRDKIARLKDKTSLINQIKFLQPDFNVIQKNVPIEYNLENTNNKKQGKQIITTALVIEAINNVNNNNLSNNVNNGVIESEYTILKPPTSNLTFKTGVKTRSASASSRNERQHSDEFQVQQFLVLEKSDSMRKNLIAKLRKEGDFCTGEAVPVQEKQVTSSVETNTNNKTCKLLPCTHCKGSMLYEDVFTCFRLMKMVRTYHKKTQRAFIDEEAVKSAITDVIKHKKSIRVVAADHNLKSATLQHRIEKYRKIHKNMNPEVSDDSGQENEAADIFPFPALDSDAFVVETDEHPIDENSRNRSRRKDIEAILGISVGGLPPTNHNDQGLQEVTIVSQEPVFIEENCIADVIIEDVIMEEENKKEQIENGANSTTQWKQLRERRSKVLRTPAKSLYKEKSELNNRYLNLASSRSKLLELQVEEAQLFIQVRKAELEKVLLEKKLIEEKMQQNKLLFEAQMEASGKK</sequence>
<dbReference type="AlphaFoldDB" id="A0AAN7SAP4"/>
<dbReference type="Proteomes" id="UP001353858">
    <property type="component" value="Unassembled WGS sequence"/>
</dbReference>
<comment type="caution">
    <text evidence="1">The sequence shown here is derived from an EMBL/GenBank/DDBJ whole genome shotgun (WGS) entry which is preliminary data.</text>
</comment>
<dbReference type="EMBL" id="JARPUR010000002">
    <property type="protein sequence ID" value="KAK4882316.1"/>
    <property type="molecule type" value="Genomic_DNA"/>
</dbReference>
<protein>
    <submittedName>
        <fullName evidence="1">Uncharacterized protein</fullName>
    </submittedName>
</protein>
<proteinExistence type="predicted"/>